<proteinExistence type="predicted"/>
<dbReference type="AlphaFoldDB" id="A0A919A7J5"/>
<name>A0A919A7J5_9ACTN</name>
<dbReference type="GO" id="GO:0003989">
    <property type="term" value="F:acetyl-CoA carboxylase activity"/>
    <property type="evidence" value="ECO:0007669"/>
    <property type="project" value="InterPro"/>
</dbReference>
<accession>A0A919A7J5</accession>
<keyword evidence="3" id="KW-1185">Reference proteome</keyword>
<dbReference type="RefSeq" id="WP_229926098.1">
    <property type="nucleotide sequence ID" value="NZ_BNBT01000166.1"/>
</dbReference>
<comment type="caution">
    <text evidence="2">The sequence shown here is derived from an EMBL/GenBank/DDBJ whole genome shotgun (WGS) entry which is preliminary data.</text>
</comment>
<dbReference type="EMBL" id="BNBT01000166">
    <property type="protein sequence ID" value="GHE90009.1"/>
    <property type="molecule type" value="Genomic_DNA"/>
</dbReference>
<gene>
    <name evidence="2" type="ORF">GCM10018785_66230</name>
</gene>
<evidence type="ECO:0000313" key="2">
    <source>
        <dbReference type="EMBL" id="GHE90009.1"/>
    </source>
</evidence>
<reference evidence="2" key="1">
    <citation type="journal article" date="2014" name="Int. J. Syst. Evol. Microbiol.">
        <title>Complete genome sequence of Corynebacterium casei LMG S-19264T (=DSM 44701T), isolated from a smear-ripened cheese.</title>
        <authorList>
            <consortium name="US DOE Joint Genome Institute (JGI-PGF)"/>
            <person name="Walter F."/>
            <person name="Albersmeier A."/>
            <person name="Kalinowski J."/>
            <person name="Ruckert C."/>
        </authorList>
    </citation>
    <scope>NUCLEOTIDE SEQUENCE</scope>
    <source>
        <strain evidence="2">JCM 4784</strain>
    </source>
</reference>
<dbReference type="GO" id="GO:0004658">
    <property type="term" value="F:propionyl-CoA carboxylase activity"/>
    <property type="evidence" value="ECO:0007669"/>
    <property type="project" value="InterPro"/>
</dbReference>
<feature type="region of interest" description="Disordered" evidence="1">
    <location>
        <begin position="35"/>
        <end position="76"/>
    </location>
</feature>
<evidence type="ECO:0000313" key="3">
    <source>
        <dbReference type="Proteomes" id="UP000608024"/>
    </source>
</evidence>
<dbReference type="InterPro" id="IPR032716">
    <property type="entry name" value="ACC_epsilon"/>
</dbReference>
<sequence>MPDEAALIQVTRGRATQEELAAVVVTLLSLLSAQERGPKPDNGAPAAGTGHGWAAGAYQAPESWTAAGPLPRRQGW</sequence>
<organism evidence="2 3">
    <name type="scientific">Streptomyces longispororuber</name>
    <dbReference type="NCBI Taxonomy" id="68230"/>
    <lineage>
        <taxon>Bacteria</taxon>
        <taxon>Bacillati</taxon>
        <taxon>Actinomycetota</taxon>
        <taxon>Actinomycetes</taxon>
        <taxon>Kitasatosporales</taxon>
        <taxon>Streptomycetaceae</taxon>
        <taxon>Streptomyces</taxon>
    </lineage>
</organism>
<feature type="compositionally biased region" description="Low complexity" evidence="1">
    <location>
        <begin position="43"/>
        <end position="57"/>
    </location>
</feature>
<reference evidence="2" key="2">
    <citation type="submission" date="2020-09" db="EMBL/GenBank/DDBJ databases">
        <authorList>
            <person name="Sun Q."/>
            <person name="Ohkuma M."/>
        </authorList>
    </citation>
    <scope>NUCLEOTIDE SEQUENCE</scope>
    <source>
        <strain evidence="2">JCM 4784</strain>
    </source>
</reference>
<evidence type="ECO:0008006" key="4">
    <source>
        <dbReference type="Google" id="ProtNLM"/>
    </source>
</evidence>
<protein>
    <recommendedName>
        <fullName evidence="4">Acyl-CoA carboxylase subunit epsilon</fullName>
    </recommendedName>
</protein>
<dbReference type="Proteomes" id="UP000608024">
    <property type="component" value="Unassembled WGS sequence"/>
</dbReference>
<dbReference type="Pfam" id="PF13822">
    <property type="entry name" value="ACC_epsilon"/>
    <property type="match status" value="1"/>
</dbReference>
<evidence type="ECO:0000256" key="1">
    <source>
        <dbReference type="SAM" id="MobiDB-lite"/>
    </source>
</evidence>